<dbReference type="STRING" id="999630.TUZN_0180"/>
<dbReference type="KEGG" id="tuz:TUZN_0180"/>
<reference evidence="2 3" key="1">
    <citation type="journal article" date="2011" name="J. Bacteriol.">
        <title>Complete genome sequence of the thermoacidophilic crenarchaeon Thermoproteus uzoniensis 768-20.</title>
        <authorList>
            <person name="Mardanov A.V."/>
            <person name="Gumerov V.M."/>
            <person name="Beletsky A.V."/>
            <person name="Prokofeva M.I."/>
            <person name="Bonch-Osmolovskaya E.A."/>
            <person name="Ravin N.V."/>
            <person name="Skryabin K.G."/>
        </authorList>
    </citation>
    <scope>NUCLEOTIDE SEQUENCE [LARGE SCALE GENOMIC DNA]</scope>
    <source>
        <strain evidence="2 3">768-20</strain>
    </source>
</reference>
<dbReference type="GeneID" id="43500454"/>
<name>F2L1L0_THEU7</name>
<dbReference type="RefSeq" id="WP_013679016.1">
    <property type="nucleotide sequence ID" value="NC_015315.1"/>
</dbReference>
<dbReference type="HOGENOM" id="CLU_2985886_0_0_2"/>
<dbReference type="Proteomes" id="UP000008138">
    <property type="component" value="Chromosome"/>
</dbReference>
<evidence type="ECO:0000313" key="2">
    <source>
        <dbReference type="EMBL" id="AEA11680.1"/>
    </source>
</evidence>
<keyword evidence="1" id="KW-0472">Membrane</keyword>
<evidence type="ECO:0000313" key="3">
    <source>
        <dbReference type="Proteomes" id="UP000008138"/>
    </source>
</evidence>
<sequence>MAEGMRALLYALSALSITFGVLLLLMYPGRRSLALAALGISIGAAAPFIYRAVSRRE</sequence>
<feature type="transmembrane region" description="Helical" evidence="1">
    <location>
        <begin position="7"/>
        <end position="27"/>
    </location>
</feature>
<dbReference type="AlphaFoldDB" id="F2L1L0"/>
<keyword evidence="1" id="KW-0812">Transmembrane</keyword>
<dbReference type="EMBL" id="CP002590">
    <property type="protein sequence ID" value="AEA11680.1"/>
    <property type="molecule type" value="Genomic_DNA"/>
</dbReference>
<organism evidence="2 3">
    <name type="scientific">Thermoproteus uzoniensis (strain 768-20)</name>
    <dbReference type="NCBI Taxonomy" id="999630"/>
    <lineage>
        <taxon>Archaea</taxon>
        <taxon>Thermoproteota</taxon>
        <taxon>Thermoprotei</taxon>
        <taxon>Thermoproteales</taxon>
        <taxon>Thermoproteaceae</taxon>
        <taxon>Thermoproteus</taxon>
    </lineage>
</organism>
<proteinExistence type="predicted"/>
<keyword evidence="3" id="KW-1185">Reference proteome</keyword>
<reference key="2">
    <citation type="submission" date="2011-03" db="EMBL/GenBank/DDBJ databases">
        <title>Complete genome sequence of the thermoacidophilic crenarchaeon Thermoproteus uzoniensis 768-20.</title>
        <authorList>
            <person name="Mardanov A.V."/>
            <person name="Gumerov V.M."/>
            <person name="Beletsky A.V."/>
            <person name="Prokofeva M.I."/>
            <person name="Bonch-Osmolovskaya E.A."/>
            <person name="Ravin N.V."/>
            <person name="Skryabin K.G."/>
        </authorList>
    </citation>
    <scope>NUCLEOTIDE SEQUENCE</scope>
    <source>
        <strain>768-20</strain>
    </source>
</reference>
<feature type="transmembrane region" description="Helical" evidence="1">
    <location>
        <begin position="33"/>
        <end position="53"/>
    </location>
</feature>
<accession>F2L1L0</accession>
<keyword evidence="1" id="KW-1133">Transmembrane helix</keyword>
<evidence type="ECO:0000256" key="1">
    <source>
        <dbReference type="SAM" id="Phobius"/>
    </source>
</evidence>
<protein>
    <submittedName>
        <fullName evidence="2">Uncharacterized protein</fullName>
    </submittedName>
</protein>
<gene>
    <name evidence="2" type="ordered locus">TUZN_0180</name>
</gene>